<dbReference type="InterPro" id="IPR000597">
    <property type="entry name" value="Ribosomal_uL3"/>
</dbReference>
<sequence length="114" mass="12918">MESQVNRGTVAKKLDWAHKEPEQQVLVNQTFGISPLGGFVHCGKVTNGFVMLKDSSVGTRKRVYTQCKSLLMQTERQTLEKINFKFVDTTSKFGHGCFQIVEEKKGFMGPFKKD</sequence>
<dbReference type="PANTHER" id="PTHR11363:SF4">
    <property type="entry name" value="LARGE RIBOSOMAL SUBUNIT PROTEIN UL3"/>
    <property type="match status" value="1"/>
</dbReference>
<dbReference type="OrthoDB" id="1611972at2759"/>
<evidence type="ECO:0000313" key="11">
    <source>
        <dbReference type="Proteomes" id="UP000242450"/>
    </source>
</evidence>
<dbReference type="GO" id="GO:0006412">
    <property type="term" value="P:translation"/>
    <property type="evidence" value="ECO:0007669"/>
    <property type="project" value="InterPro"/>
</dbReference>
<evidence type="ECO:0000256" key="9">
    <source>
        <dbReference type="ARBA" id="ARBA00046482"/>
    </source>
</evidence>
<comment type="subunit">
    <text evidence="9">Component of the large ribosomal subunit. Interacts with DHX33.</text>
</comment>
<accession>A0A212C4G0</accession>
<evidence type="ECO:0000256" key="1">
    <source>
        <dbReference type="ARBA" id="ARBA00006540"/>
    </source>
</evidence>
<keyword evidence="5" id="KW-0007">Acetylation</keyword>
<dbReference type="InterPro" id="IPR009000">
    <property type="entry name" value="Transl_B-barrel_sf"/>
</dbReference>
<dbReference type="PANTHER" id="PTHR11363">
    <property type="entry name" value="60S RIBOSOMAL PROTEIN L3-RELATED"/>
    <property type="match status" value="1"/>
</dbReference>
<evidence type="ECO:0000256" key="6">
    <source>
        <dbReference type="ARBA" id="ARBA00023274"/>
    </source>
</evidence>
<proteinExistence type="inferred from homology"/>
<dbReference type="InterPro" id="IPR045077">
    <property type="entry name" value="L3_arc_euk"/>
</dbReference>
<dbReference type="AlphaFoldDB" id="A0A212C4G0"/>
<comment type="caution">
    <text evidence="10">The sequence shown here is derived from an EMBL/GenBank/DDBJ whole genome shotgun (WGS) entry which is preliminary data.</text>
</comment>
<comment type="similarity">
    <text evidence="1">Belongs to the universal ribosomal protein uL3 family.</text>
</comment>
<evidence type="ECO:0000256" key="5">
    <source>
        <dbReference type="ARBA" id="ARBA00022990"/>
    </source>
</evidence>
<dbReference type="GO" id="GO:0003723">
    <property type="term" value="F:RNA binding"/>
    <property type="evidence" value="ECO:0007669"/>
    <property type="project" value="TreeGrafter"/>
</dbReference>
<reference evidence="10 11" key="1">
    <citation type="journal article" date="2018" name="Mol. Genet. Genomics">
        <title>The red deer Cervus elaphus genome CerEla1.0: sequencing, annotating, genes, and chromosomes.</title>
        <authorList>
            <person name="Bana N.A."/>
            <person name="Nyiri A."/>
            <person name="Nagy J."/>
            <person name="Frank K."/>
            <person name="Nagy T."/>
            <person name="Steger V."/>
            <person name="Schiller M."/>
            <person name="Lakatos P."/>
            <person name="Sugar L."/>
            <person name="Horn P."/>
            <person name="Barta E."/>
            <person name="Orosz L."/>
        </authorList>
    </citation>
    <scope>NUCLEOTIDE SEQUENCE [LARGE SCALE GENOMIC DNA]</scope>
    <source>
        <strain evidence="10">Hungarian</strain>
    </source>
</reference>
<gene>
    <name evidence="10" type="ORF">Celaphus_00016487</name>
</gene>
<dbReference type="SUPFAM" id="SSF50447">
    <property type="entry name" value="Translation proteins"/>
    <property type="match status" value="1"/>
</dbReference>
<keyword evidence="6" id="KW-0687">Ribonucleoprotein</keyword>
<evidence type="ECO:0000256" key="3">
    <source>
        <dbReference type="ARBA" id="ARBA00022843"/>
    </source>
</evidence>
<protein>
    <recommendedName>
        <fullName evidence="8">60S ribosomal protein L3</fullName>
    </recommendedName>
</protein>
<organism evidence="10 11">
    <name type="scientific">Cervus elaphus hippelaphus</name>
    <name type="common">European red deer</name>
    <dbReference type="NCBI Taxonomy" id="46360"/>
    <lineage>
        <taxon>Eukaryota</taxon>
        <taxon>Metazoa</taxon>
        <taxon>Chordata</taxon>
        <taxon>Craniata</taxon>
        <taxon>Vertebrata</taxon>
        <taxon>Euteleostomi</taxon>
        <taxon>Mammalia</taxon>
        <taxon>Eutheria</taxon>
        <taxon>Laurasiatheria</taxon>
        <taxon>Artiodactyla</taxon>
        <taxon>Ruminantia</taxon>
        <taxon>Pecora</taxon>
        <taxon>Cervidae</taxon>
        <taxon>Cervinae</taxon>
        <taxon>Cervus</taxon>
    </lineage>
</organism>
<dbReference type="GO" id="GO:0022625">
    <property type="term" value="C:cytosolic large ribosomal subunit"/>
    <property type="evidence" value="ECO:0007669"/>
    <property type="project" value="TreeGrafter"/>
</dbReference>
<dbReference type="EMBL" id="MKHE01000030">
    <property type="protein sequence ID" value="OWK00891.1"/>
    <property type="molecule type" value="Genomic_DNA"/>
</dbReference>
<evidence type="ECO:0000256" key="2">
    <source>
        <dbReference type="ARBA" id="ARBA00022499"/>
    </source>
</evidence>
<keyword evidence="11" id="KW-1185">Reference proteome</keyword>
<evidence type="ECO:0000256" key="7">
    <source>
        <dbReference type="ARBA" id="ARBA00034092"/>
    </source>
</evidence>
<evidence type="ECO:0000256" key="4">
    <source>
        <dbReference type="ARBA" id="ARBA00022980"/>
    </source>
</evidence>
<keyword evidence="2" id="KW-1017">Isopeptide bond</keyword>
<keyword evidence="3" id="KW-0832">Ubl conjugation</keyword>
<evidence type="ECO:0000256" key="8">
    <source>
        <dbReference type="ARBA" id="ARBA00035354"/>
    </source>
</evidence>
<dbReference type="GO" id="GO:0003735">
    <property type="term" value="F:structural constituent of ribosome"/>
    <property type="evidence" value="ECO:0007669"/>
    <property type="project" value="InterPro"/>
</dbReference>
<dbReference type="FunFam" id="2.40.30.10:FF:000351">
    <property type="entry name" value="Ribosomal protein L3"/>
    <property type="match status" value="1"/>
</dbReference>
<dbReference type="Gene3D" id="2.40.30.10">
    <property type="entry name" value="Translation factors"/>
    <property type="match status" value="1"/>
</dbReference>
<dbReference type="Proteomes" id="UP000242450">
    <property type="component" value="Chromosome 30"/>
</dbReference>
<keyword evidence="4" id="KW-0689">Ribosomal protein</keyword>
<comment type="function">
    <text evidence="7">Component of the large ribosomal subunit. The ribosome is a large ribonucleoprotein complex responsible for the synthesis of proteins in the cell.</text>
</comment>
<name>A0A212C4G0_CEREH</name>
<evidence type="ECO:0000313" key="10">
    <source>
        <dbReference type="EMBL" id="OWK00891.1"/>
    </source>
</evidence>
<dbReference type="Pfam" id="PF00297">
    <property type="entry name" value="Ribosomal_L3"/>
    <property type="match status" value="1"/>
</dbReference>